<keyword evidence="4" id="KW-1185">Reference proteome</keyword>
<comment type="caution">
    <text evidence="3">The sequence shown here is derived from an EMBL/GenBank/DDBJ whole genome shotgun (WGS) entry which is preliminary data.</text>
</comment>
<dbReference type="PANTHER" id="PTHR23132">
    <property type="entry name" value="D-ALANINE--D-ALANINE LIGASE"/>
    <property type="match status" value="1"/>
</dbReference>
<gene>
    <name evidence="3" type="ORF">SAMN06265222_10859</name>
</gene>
<dbReference type="InterPro" id="IPR003806">
    <property type="entry name" value="ATP-grasp_PylC-type"/>
</dbReference>
<dbReference type="Pfam" id="PF02655">
    <property type="entry name" value="ATP-grasp_3"/>
    <property type="match status" value="1"/>
</dbReference>
<dbReference type="Gene3D" id="3.40.50.11770">
    <property type="match status" value="1"/>
</dbReference>
<dbReference type="InterPro" id="IPR040803">
    <property type="entry name" value="MfnD_preATP-grasp"/>
</dbReference>
<dbReference type="InterPro" id="IPR011761">
    <property type="entry name" value="ATP-grasp"/>
</dbReference>
<dbReference type="RefSeq" id="WP_283433438.1">
    <property type="nucleotide sequence ID" value="NZ_FXUG01000008.1"/>
</dbReference>
<dbReference type="EMBL" id="FXUG01000008">
    <property type="protein sequence ID" value="SMP63357.1"/>
    <property type="molecule type" value="Genomic_DNA"/>
</dbReference>
<keyword evidence="1" id="KW-0067">ATP-binding</keyword>
<dbReference type="PANTHER" id="PTHR23132:SF23">
    <property type="entry name" value="D-ALANINE--D-ALANINE LIGASE B"/>
    <property type="match status" value="1"/>
</dbReference>
<sequence>MKIFVAEYLCGGGMYDTPVDTIPPSLLREGTAMLRSIVDDLSRWADVCTPVDPRLPHLIDELNQGAIAQRWEGASGEAGGDLASVIASEGNVAVQESGSVQTITMKEDASPLAAWVEAALQCDATIVVVPETDQLLTKVVTMMRGAGVHVLAPSNAVIATMSDKWQTAKWLHREGIPHPDAWSLDVKRAKPVASRIVTTLTQPPTPNSCGDQCWVKPRDGCGAMGIRSYHDLRAALDAMQPHEFVQRHVPGRPASVLVMGCEADRSYALLPAVWQCIDQDAAKGSDEGCLVSGGGIGPVPESLQCRAHALAARVIDSLPGKLGGFVGIDMVLGDNARHDSVIEVNARLTTSYLGVRQMVHENLSRRLFEPVLSRPEVMVADEAIQWSA</sequence>
<protein>
    <submittedName>
        <fullName evidence="3">Predicted ATP-dependent carboligase, ATP-grasp superfamily</fullName>
    </submittedName>
</protein>
<accession>A0ABY1Q8T5</accession>
<evidence type="ECO:0000259" key="2">
    <source>
        <dbReference type="PROSITE" id="PS50975"/>
    </source>
</evidence>
<dbReference type="Proteomes" id="UP001158067">
    <property type="component" value="Unassembled WGS sequence"/>
</dbReference>
<dbReference type="SUPFAM" id="SSF56059">
    <property type="entry name" value="Glutathione synthetase ATP-binding domain-like"/>
    <property type="match status" value="1"/>
</dbReference>
<keyword evidence="1" id="KW-0547">Nucleotide-binding</keyword>
<dbReference type="Pfam" id="PF18301">
    <property type="entry name" value="preATP-grasp_3"/>
    <property type="match status" value="1"/>
</dbReference>
<evidence type="ECO:0000256" key="1">
    <source>
        <dbReference type="PROSITE-ProRule" id="PRU00409"/>
    </source>
</evidence>
<organism evidence="3 4">
    <name type="scientific">Neorhodopirellula lusitana</name>
    <dbReference type="NCBI Taxonomy" id="445327"/>
    <lineage>
        <taxon>Bacteria</taxon>
        <taxon>Pseudomonadati</taxon>
        <taxon>Planctomycetota</taxon>
        <taxon>Planctomycetia</taxon>
        <taxon>Pirellulales</taxon>
        <taxon>Pirellulaceae</taxon>
        <taxon>Neorhodopirellula</taxon>
    </lineage>
</organism>
<evidence type="ECO:0000313" key="4">
    <source>
        <dbReference type="Proteomes" id="UP001158067"/>
    </source>
</evidence>
<reference evidence="3 4" key="1">
    <citation type="submission" date="2017-05" db="EMBL/GenBank/DDBJ databases">
        <authorList>
            <person name="Varghese N."/>
            <person name="Submissions S."/>
        </authorList>
    </citation>
    <scope>NUCLEOTIDE SEQUENCE [LARGE SCALE GENOMIC DNA]</scope>
    <source>
        <strain evidence="3 4">DSM 25457</strain>
    </source>
</reference>
<proteinExistence type="predicted"/>
<dbReference type="PROSITE" id="PS50975">
    <property type="entry name" value="ATP_GRASP"/>
    <property type="match status" value="1"/>
</dbReference>
<feature type="domain" description="ATP-grasp" evidence="2">
    <location>
        <begin position="168"/>
        <end position="372"/>
    </location>
</feature>
<name>A0ABY1Q8T5_9BACT</name>
<evidence type="ECO:0000313" key="3">
    <source>
        <dbReference type="EMBL" id="SMP63357.1"/>
    </source>
</evidence>
<dbReference type="Gene3D" id="3.30.470.20">
    <property type="entry name" value="ATP-grasp fold, B domain"/>
    <property type="match status" value="1"/>
</dbReference>